<accession>A0ABP7PE41</accession>
<comment type="cofactor">
    <cofactor evidence="1">
        <name>FMN</name>
        <dbReference type="ChEBI" id="CHEBI:58210"/>
    </cofactor>
</comment>
<evidence type="ECO:0000256" key="2">
    <source>
        <dbReference type="ARBA" id="ARBA00022630"/>
    </source>
</evidence>
<dbReference type="Proteomes" id="UP001501337">
    <property type="component" value="Unassembled WGS sequence"/>
</dbReference>
<name>A0ABP7PE41_9GAMM</name>
<gene>
    <name evidence="6" type="ORF">GCM10022278_21860</name>
</gene>
<dbReference type="Gene3D" id="2.30.110.10">
    <property type="entry name" value="Electron Transport, Fmn-binding Protein, Chain A"/>
    <property type="match status" value="1"/>
</dbReference>
<comment type="caution">
    <text evidence="6">The sequence shown here is derived from an EMBL/GenBank/DDBJ whole genome shotgun (WGS) entry which is preliminary data.</text>
</comment>
<comment type="similarity">
    <text evidence="4">Belongs to the flavoredoxin family.</text>
</comment>
<dbReference type="PANTHER" id="PTHR33798">
    <property type="entry name" value="FLAVOPROTEIN OXYGENASE"/>
    <property type="match status" value="1"/>
</dbReference>
<dbReference type="Pfam" id="PF01613">
    <property type="entry name" value="Flavin_Reduct"/>
    <property type="match status" value="1"/>
</dbReference>
<reference evidence="7" key="1">
    <citation type="journal article" date="2019" name="Int. J. Syst. Evol. Microbiol.">
        <title>The Global Catalogue of Microorganisms (GCM) 10K type strain sequencing project: providing services to taxonomists for standard genome sequencing and annotation.</title>
        <authorList>
            <consortium name="The Broad Institute Genomics Platform"/>
            <consortium name="The Broad Institute Genome Sequencing Center for Infectious Disease"/>
            <person name="Wu L."/>
            <person name="Ma J."/>
        </authorList>
    </citation>
    <scope>NUCLEOTIDE SEQUENCE [LARGE SCALE GENOMIC DNA]</scope>
    <source>
        <strain evidence="7">JCM 17555</strain>
    </source>
</reference>
<evidence type="ECO:0000313" key="6">
    <source>
        <dbReference type="EMBL" id="GAA3963685.1"/>
    </source>
</evidence>
<dbReference type="EMBL" id="BAABBO010000009">
    <property type="protein sequence ID" value="GAA3963685.1"/>
    <property type="molecule type" value="Genomic_DNA"/>
</dbReference>
<dbReference type="PANTHER" id="PTHR33798:SF5">
    <property type="entry name" value="FLAVIN REDUCTASE LIKE DOMAIN-CONTAINING PROTEIN"/>
    <property type="match status" value="1"/>
</dbReference>
<dbReference type="InterPro" id="IPR002563">
    <property type="entry name" value="Flavin_Rdtase-like_dom"/>
</dbReference>
<evidence type="ECO:0000256" key="1">
    <source>
        <dbReference type="ARBA" id="ARBA00001917"/>
    </source>
</evidence>
<keyword evidence="3" id="KW-0288">FMN</keyword>
<evidence type="ECO:0000256" key="4">
    <source>
        <dbReference type="ARBA" id="ARBA00038054"/>
    </source>
</evidence>
<keyword evidence="2" id="KW-0285">Flavoprotein</keyword>
<evidence type="ECO:0000259" key="5">
    <source>
        <dbReference type="Pfam" id="PF01613"/>
    </source>
</evidence>
<protein>
    <submittedName>
        <fullName evidence="6">Flavin reductase</fullName>
    </submittedName>
</protein>
<sequence>MTENALKLDDSTLAAGDAHQVDEAMLQQMDHRYRVAMINSISGYKSANLIGTVDADGQTNVSIVSSCVHLGADPALIGLVIRPHSVDRHSLENLLSTGYYTINHVHVEMIEAAHQTSARYDKTVSEFAATGLTEEWVEGFTAPFVAESRIKFGVRFRQHIPLEINGTEFIIGQICHIVVPRGVVNPDGFLDIEAAGTAAVTGLDSYHRGERLQRYSYAKTDRPLSTVDVPTSASKD</sequence>
<dbReference type="RefSeq" id="WP_344806207.1">
    <property type="nucleotide sequence ID" value="NZ_BAABBO010000009.1"/>
</dbReference>
<evidence type="ECO:0000313" key="7">
    <source>
        <dbReference type="Proteomes" id="UP001501337"/>
    </source>
</evidence>
<dbReference type="InterPro" id="IPR012349">
    <property type="entry name" value="Split_barrel_FMN-bd"/>
</dbReference>
<evidence type="ECO:0000256" key="3">
    <source>
        <dbReference type="ARBA" id="ARBA00022643"/>
    </source>
</evidence>
<dbReference type="SUPFAM" id="SSF50475">
    <property type="entry name" value="FMN-binding split barrel"/>
    <property type="match status" value="1"/>
</dbReference>
<proteinExistence type="inferred from homology"/>
<organism evidence="6 7">
    <name type="scientific">Allohahella marinimesophila</name>
    <dbReference type="NCBI Taxonomy" id="1054972"/>
    <lineage>
        <taxon>Bacteria</taxon>
        <taxon>Pseudomonadati</taxon>
        <taxon>Pseudomonadota</taxon>
        <taxon>Gammaproteobacteria</taxon>
        <taxon>Oceanospirillales</taxon>
        <taxon>Hahellaceae</taxon>
        <taxon>Allohahella</taxon>
    </lineage>
</organism>
<keyword evidence="7" id="KW-1185">Reference proteome</keyword>
<feature type="domain" description="Flavin reductase like" evidence="5">
    <location>
        <begin position="47"/>
        <end position="182"/>
    </location>
</feature>